<feature type="binding site" evidence="6">
    <location>
        <position position="178"/>
    </location>
    <ligand>
        <name>a divalent metal cation</name>
        <dbReference type="ChEBI" id="CHEBI:60240"/>
        <label>2</label>
        <note>catalytic</note>
    </ligand>
</feature>
<feature type="domain" description="Peptidase M24" evidence="8">
    <location>
        <begin position="20"/>
        <end position="251"/>
    </location>
</feature>
<proteinExistence type="inferred from homology"/>
<dbReference type="NCBIfam" id="TIGR00500">
    <property type="entry name" value="met_pdase_I"/>
    <property type="match status" value="1"/>
</dbReference>
<feature type="binding site" evidence="6">
    <location>
        <position position="115"/>
    </location>
    <ligand>
        <name>a divalent metal cation</name>
        <dbReference type="ChEBI" id="CHEBI:60240"/>
        <label>1</label>
    </ligand>
</feature>
<dbReference type="CDD" id="cd01086">
    <property type="entry name" value="MetAP1"/>
    <property type="match status" value="1"/>
</dbReference>
<dbReference type="GO" id="GO:0070006">
    <property type="term" value="F:metalloaminopeptidase activity"/>
    <property type="evidence" value="ECO:0007669"/>
    <property type="project" value="UniProtKB-UniRule"/>
</dbReference>
<dbReference type="Pfam" id="PF00557">
    <property type="entry name" value="Peptidase_M24"/>
    <property type="match status" value="1"/>
</dbReference>
<organism evidence="9 10">
    <name type="scientific">Stratiformator vulcanicus</name>
    <dbReference type="NCBI Taxonomy" id="2527980"/>
    <lineage>
        <taxon>Bacteria</taxon>
        <taxon>Pseudomonadati</taxon>
        <taxon>Planctomycetota</taxon>
        <taxon>Planctomycetia</taxon>
        <taxon>Planctomycetales</taxon>
        <taxon>Planctomycetaceae</taxon>
        <taxon>Stratiformator</taxon>
    </lineage>
</organism>
<keyword evidence="4 6" id="KW-0479">Metal-binding</keyword>
<feature type="binding site" evidence="6">
    <location>
        <position position="86"/>
    </location>
    <ligand>
        <name>substrate</name>
    </ligand>
</feature>
<dbReference type="PANTHER" id="PTHR43330">
    <property type="entry name" value="METHIONINE AMINOPEPTIDASE"/>
    <property type="match status" value="1"/>
</dbReference>
<dbReference type="EMBL" id="CP036268">
    <property type="protein sequence ID" value="QDT37376.1"/>
    <property type="molecule type" value="Genomic_DNA"/>
</dbReference>
<dbReference type="InterPro" id="IPR000994">
    <property type="entry name" value="Pept_M24"/>
</dbReference>
<dbReference type="KEGG" id="svp:Pan189_17500"/>
<keyword evidence="3 6" id="KW-0645">Protease</keyword>
<evidence type="ECO:0000256" key="4">
    <source>
        <dbReference type="ARBA" id="ARBA00022723"/>
    </source>
</evidence>
<gene>
    <name evidence="9" type="primary">map_1</name>
    <name evidence="6" type="synonym">map</name>
    <name evidence="9" type="ORF">Pan189_17500</name>
</gene>
<dbReference type="HAMAP" id="MF_01974">
    <property type="entry name" value="MetAP_1"/>
    <property type="match status" value="1"/>
</dbReference>
<feature type="binding site" evidence="6">
    <location>
        <position position="244"/>
    </location>
    <ligand>
        <name>a divalent metal cation</name>
        <dbReference type="ChEBI" id="CHEBI:60240"/>
        <label>1</label>
    </ligand>
</feature>
<keyword evidence="10" id="KW-1185">Reference proteome</keyword>
<dbReference type="EC" id="3.4.11.18" evidence="6 7"/>
<dbReference type="GO" id="GO:0006508">
    <property type="term" value="P:proteolysis"/>
    <property type="evidence" value="ECO:0007669"/>
    <property type="project" value="UniProtKB-KW"/>
</dbReference>
<dbReference type="GO" id="GO:0046872">
    <property type="term" value="F:metal ion binding"/>
    <property type="evidence" value="ECO:0007669"/>
    <property type="project" value="UniProtKB-UniRule"/>
</dbReference>
<evidence type="ECO:0000259" key="8">
    <source>
        <dbReference type="Pfam" id="PF00557"/>
    </source>
</evidence>
<dbReference type="Proteomes" id="UP000317318">
    <property type="component" value="Chromosome"/>
</dbReference>
<feature type="binding site" evidence="6">
    <location>
        <position position="244"/>
    </location>
    <ligand>
        <name>a divalent metal cation</name>
        <dbReference type="ChEBI" id="CHEBI:60240"/>
        <label>2</label>
        <note>catalytic</note>
    </ligand>
</feature>
<comment type="subunit">
    <text evidence="6">Monomer.</text>
</comment>
<dbReference type="InterPro" id="IPR002467">
    <property type="entry name" value="Pept_M24A_MAP1"/>
</dbReference>
<evidence type="ECO:0000313" key="10">
    <source>
        <dbReference type="Proteomes" id="UP000317318"/>
    </source>
</evidence>
<evidence type="ECO:0000313" key="9">
    <source>
        <dbReference type="EMBL" id="QDT37376.1"/>
    </source>
</evidence>
<evidence type="ECO:0000256" key="2">
    <source>
        <dbReference type="ARBA" id="ARBA00022438"/>
    </source>
</evidence>
<dbReference type="GO" id="GO:0005829">
    <property type="term" value="C:cytosol"/>
    <property type="evidence" value="ECO:0007669"/>
    <property type="project" value="TreeGrafter"/>
</dbReference>
<dbReference type="SUPFAM" id="SSF55920">
    <property type="entry name" value="Creatinase/aminopeptidase"/>
    <property type="match status" value="1"/>
</dbReference>
<evidence type="ECO:0000256" key="3">
    <source>
        <dbReference type="ARBA" id="ARBA00022670"/>
    </source>
</evidence>
<reference evidence="9 10" key="1">
    <citation type="submission" date="2019-02" db="EMBL/GenBank/DDBJ databases">
        <title>Deep-cultivation of Planctomycetes and their phenomic and genomic characterization uncovers novel biology.</title>
        <authorList>
            <person name="Wiegand S."/>
            <person name="Jogler M."/>
            <person name="Boedeker C."/>
            <person name="Pinto D."/>
            <person name="Vollmers J."/>
            <person name="Rivas-Marin E."/>
            <person name="Kohn T."/>
            <person name="Peeters S.H."/>
            <person name="Heuer A."/>
            <person name="Rast P."/>
            <person name="Oberbeckmann S."/>
            <person name="Bunk B."/>
            <person name="Jeske O."/>
            <person name="Meyerdierks A."/>
            <person name="Storesund J.E."/>
            <person name="Kallscheuer N."/>
            <person name="Luecker S."/>
            <person name="Lage O.M."/>
            <person name="Pohl T."/>
            <person name="Merkel B.J."/>
            <person name="Hornburger P."/>
            <person name="Mueller R.-W."/>
            <person name="Bruemmer F."/>
            <person name="Labrenz M."/>
            <person name="Spormann A.M."/>
            <person name="Op den Camp H."/>
            <person name="Overmann J."/>
            <person name="Amann R."/>
            <person name="Jetten M.S.M."/>
            <person name="Mascher T."/>
            <person name="Medema M.H."/>
            <person name="Devos D.P."/>
            <person name="Kaster A.-K."/>
            <person name="Ovreas L."/>
            <person name="Rohde M."/>
            <person name="Galperin M.Y."/>
            <person name="Jogler C."/>
        </authorList>
    </citation>
    <scope>NUCLEOTIDE SEQUENCE [LARGE SCALE GENOMIC DNA]</scope>
    <source>
        <strain evidence="9 10">Pan189</strain>
    </source>
</reference>
<dbReference type="AlphaFoldDB" id="A0A517R0E5"/>
<name>A0A517R0E5_9PLAN</name>
<protein>
    <recommendedName>
        <fullName evidence="6 7">Methionine aminopeptidase</fullName>
        <shortName evidence="6">MAP</shortName>
        <shortName evidence="6">MetAP</shortName>
        <ecNumber evidence="6 7">3.4.11.18</ecNumber>
    </recommendedName>
    <alternativeName>
        <fullName evidence="6">Peptidase M</fullName>
    </alternativeName>
</protein>
<evidence type="ECO:0000256" key="1">
    <source>
        <dbReference type="ARBA" id="ARBA00002521"/>
    </source>
</evidence>
<feature type="binding site" evidence="6">
    <location>
        <position position="185"/>
    </location>
    <ligand>
        <name>substrate</name>
    </ligand>
</feature>
<dbReference type="PROSITE" id="PS00680">
    <property type="entry name" value="MAP_1"/>
    <property type="match status" value="1"/>
</dbReference>
<sequence>MTQQLAPPAGAPIYSGVEIEKLRTACQFNAELLDHLRGYVLPGISTEELDEIAYDYTVDHGHKPACLGYQGYPKTICTSINDVVCHGIPNEQDVLKDGDIVNIDATTIVDGWYGDSSETFLVGECAKSSHRLVQAAFDAMHVGIRAARPYGTIFDIGRAIYLFAKYRGYSVVREYQGHGLGTEFHQEPGIPHYPHPSGAKEILRPGMVFTIEPMLNQGRWETRKSGNHEWCIRTTDRKLSAQFEHTVVITEEGAEILTQSPFGPKPGYRF</sequence>
<comment type="function">
    <text evidence="1 6">Removes the N-terminal methionine from nascent proteins. The N-terminal methionine is often cleaved when the second residue in the primary sequence is small and uncharged (Met-Ala-, Cys, Gly, Pro, Ser, Thr, or Val). Requires deformylation of the N(alpha)-formylated initiator methionine before it can be hydrolyzed.</text>
</comment>
<keyword evidence="5 6" id="KW-0378">Hydrolase</keyword>
<evidence type="ECO:0000256" key="5">
    <source>
        <dbReference type="ARBA" id="ARBA00022801"/>
    </source>
</evidence>
<dbReference type="Gene3D" id="3.90.230.10">
    <property type="entry name" value="Creatinase/methionine aminopeptidase superfamily"/>
    <property type="match status" value="1"/>
</dbReference>
<comment type="cofactor">
    <cofactor evidence="6">
        <name>Co(2+)</name>
        <dbReference type="ChEBI" id="CHEBI:48828"/>
    </cofactor>
    <cofactor evidence="6">
        <name>Zn(2+)</name>
        <dbReference type="ChEBI" id="CHEBI:29105"/>
    </cofactor>
    <cofactor evidence="6">
        <name>Mn(2+)</name>
        <dbReference type="ChEBI" id="CHEBI:29035"/>
    </cofactor>
    <cofactor evidence="6">
        <name>Fe(2+)</name>
        <dbReference type="ChEBI" id="CHEBI:29033"/>
    </cofactor>
    <text evidence="6">Binds 2 divalent metal cations per subunit. Has a high-affinity and a low affinity metal-binding site. The true nature of the physiological cofactor is under debate. The enzyme is active with cobalt, zinc, manganese or divalent iron ions. Most likely, methionine aminopeptidases function as mononuclear Fe(2+)-metalloproteases under physiological conditions, and the catalytically relevant metal-binding site has been assigned to the histidine-containing high-affinity site.</text>
</comment>
<dbReference type="OrthoDB" id="9802055at2"/>
<accession>A0A517R0E5</accession>
<dbReference type="InterPro" id="IPR036005">
    <property type="entry name" value="Creatinase/aminopeptidase-like"/>
</dbReference>
<evidence type="ECO:0000256" key="7">
    <source>
        <dbReference type="RuleBase" id="RU003653"/>
    </source>
</evidence>
<comment type="catalytic activity">
    <reaction evidence="6 7">
        <text>Release of N-terminal amino acids, preferentially methionine, from peptides and arylamides.</text>
        <dbReference type="EC" id="3.4.11.18"/>
    </reaction>
</comment>
<feature type="binding site" evidence="6">
    <location>
        <position position="212"/>
    </location>
    <ligand>
        <name>a divalent metal cation</name>
        <dbReference type="ChEBI" id="CHEBI:60240"/>
        <label>2</label>
        <note>catalytic</note>
    </ligand>
</feature>
<feature type="binding site" evidence="6">
    <location>
        <position position="104"/>
    </location>
    <ligand>
        <name>a divalent metal cation</name>
        <dbReference type="ChEBI" id="CHEBI:60240"/>
        <label>1</label>
    </ligand>
</feature>
<evidence type="ECO:0000256" key="6">
    <source>
        <dbReference type="HAMAP-Rule" id="MF_01974"/>
    </source>
</evidence>
<keyword evidence="2 6" id="KW-0031">Aminopeptidase</keyword>
<dbReference type="PRINTS" id="PR00599">
    <property type="entry name" value="MAPEPTIDASE"/>
</dbReference>
<feature type="binding site" evidence="6">
    <location>
        <position position="115"/>
    </location>
    <ligand>
        <name>a divalent metal cation</name>
        <dbReference type="ChEBI" id="CHEBI:60240"/>
        <label>2</label>
        <note>catalytic</note>
    </ligand>
</feature>
<dbReference type="RefSeq" id="WP_145363493.1">
    <property type="nucleotide sequence ID" value="NZ_CP036268.1"/>
</dbReference>
<dbReference type="GO" id="GO:0004239">
    <property type="term" value="F:initiator methionyl aminopeptidase activity"/>
    <property type="evidence" value="ECO:0007669"/>
    <property type="project" value="UniProtKB-UniRule"/>
</dbReference>
<comment type="similarity">
    <text evidence="6">Belongs to the peptidase M24A family. Methionine aminopeptidase type 1 subfamily.</text>
</comment>
<dbReference type="InterPro" id="IPR001714">
    <property type="entry name" value="Pept_M24_MAP"/>
</dbReference>
<dbReference type="PANTHER" id="PTHR43330:SF27">
    <property type="entry name" value="METHIONINE AMINOPEPTIDASE"/>
    <property type="match status" value="1"/>
</dbReference>